<reference evidence="2" key="1">
    <citation type="journal article" date="2021" name="Viruses">
        <title>Characterization of the Mycovirome from the Plant-Pathogenic Fungus Cercospora beticola.</title>
        <authorList>
            <person name="Li Y."/>
            <person name="Zhou M."/>
            <person name="Yang Y."/>
            <person name="Liu Q."/>
            <person name="Zhang Z."/>
            <person name="Han C."/>
            <person name="Wang Y."/>
        </authorList>
    </citation>
    <scope>NUCLEOTIDE SEQUENCE</scope>
    <source>
        <strain evidence="2">CF0901-51</strain>
    </source>
</reference>
<dbReference type="EMBL" id="MZ599593">
    <property type="protein sequence ID" value="UVB78672.1"/>
    <property type="molecule type" value="Viral_cRNA"/>
</dbReference>
<feature type="region of interest" description="Disordered" evidence="1">
    <location>
        <begin position="125"/>
        <end position="152"/>
    </location>
</feature>
<organism evidence="2">
    <name type="scientific">Cercospora beticola negative-stranded virus 5</name>
    <dbReference type="NCBI Taxonomy" id="2973216"/>
    <lineage>
        <taxon>Viruses</taxon>
        <taxon>Riboviria</taxon>
        <taxon>Orthornavirae</taxon>
        <taxon>Negarnaviricota</taxon>
        <taxon>Haploviricotina</taxon>
        <taxon>Monjiviricetes</taxon>
        <taxon>Mononegavirales</taxon>
    </lineage>
</organism>
<evidence type="ECO:0000313" key="2">
    <source>
        <dbReference type="EMBL" id="UVB78672.1"/>
    </source>
</evidence>
<evidence type="ECO:0000256" key="1">
    <source>
        <dbReference type="SAM" id="MobiDB-lite"/>
    </source>
</evidence>
<feature type="compositionally biased region" description="Basic residues" evidence="1">
    <location>
        <begin position="131"/>
        <end position="143"/>
    </location>
</feature>
<sequence>MNTRLNFLIHLHKPLQEMLSVDNTYPSPDAFEKLSNFMSRQRGKERNPHNELLYQVIKTTLKGHKVRANPFNLPMLEVGMYLNDKLIYMSFMQLYQEFQIEWFKSMKDIDPPKFHNQFKDFKSLSKLSSRTPHHQSRPSRRKAGSVISSFGF</sequence>
<name>A0A976SHD7_9MONO</name>
<reference evidence="2" key="2">
    <citation type="submission" date="2021-07" db="EMBL/GenBank/DDBJ databases">
        <authorList>
            <person name="Li Y."/>
            <person name="Zhou M."/>
            <person name="Wang Y."/>
            <person name="Han C."/>
        </authorList>
    </citation>
    <scope>NUCLEOTIDE SEQUENCE</scope>
    <source>
        <strain evidence="2">CF0901-51</strain>
    </source>
</reference>
<protein>
    <submittedName>
        <fullName evidence="2">NS</fullName>
    </submittedName>
</protein>
<accession>A0A976SHD7</accession>
<proteinExistence type="predicted"/>